<dbReference type="SUPFAM" id="SSF160424">
    <property type="entry name" value="BH3703-like"/>
    <property type="match status" value="1"/>
</dbReference>
<keyword evidence="3" id="KW-1185">Reference proteome</keyword>
<protein>
    <submittedName>
        <fullName evidence="2">Uncharacterized protein</fullName>
    </submittedName>
</protein>
<dbReference type="EMBL" id="BMMH01000001">
    <property type="protein sequence ID" value="GGK89786.1"/>
    <property type="molecule type" value="Genomic_DNA"/>
</dbReference>
<proteinExistence type="predicted"/>
<feature type="region of interest" description="Disordered" evidence="1">
    <location>
        <begin position="1"/>
        <end position="51"/>
    </location>
</feature>
<dbReference type="Proteomes" id="UP000638263">
    <property type="component" value="Unassembled WGS sequence"/>
</dbReference>
<dbReference type="AlphaFoldDB" id="A0A917R5J1"/>
<dbReference type="InterPro" id="IPR036170">
    <property type="entry name" value="YezG-like_sf"/>
</dbReference>
<feature type="compositionally biased region" description="Basic and acidic residues" evidence="1">
    <location>
        <begin position="1"/>
        <end position="27"/>
    </location>
</feature>
<evidence type="ECO:0000256" key="1">
    <source>
        <dbReference type="SAM" id="MobiDB-lite"/>
    </source>
</evidence>
<name>A0A917R5J1_9NOCA</name>
<accession>A0A917R5J1</accession>
<comment type="caution">
    <text evidence="2">The sequence shown here is derived from an EMBL/GenBank/DDBJ whole genome shotgun (WGS) entry which is preliminary data.</text>
</comment>
<evidence type="ECO:0000313" key="2">
    <source>
        <dbReference type="EMBL" id="GGK89786.1"/>
    </source>
</evidence>
<reference evidence="2" key="1">
    <citation type="journal article" date="2014" name="Int. J. Syst. Evol. Microbiol.">
        <title>Complete genome sequence of Corynebacterium casei LMG S-19264T (=DSM 44701T), isolated from a smear-ripened cheese.</title>
        <authorList>
            <consortium name="US DOE Joint Genome Institute (JGI-PGF)"/>
            <person name="Walter F."/>
            <person name="Albersmeier A."/>
            <person name="Kalinowski J."/>
            <person name="Ruckert C."/>
        </authorList>
    </citation>
    <scope>NUCLEOTIDE SEQUENCE</scope>
    <source>
        <strain evidence="2">CGMCC 4.3508</strain>
    </source>
</reference>
<organism evidence="2 3">
    <name type="scientific">Nocardia jinanensis</name>
    <dbReference type="NCBI Taxonomy" id="382504"/>
    <lineage>
        <taxon>Bacteria</taxon>
        <taxon>Bacillati</taxon>
        <taxon>Actinomycetota</taxon>
        <taxon>Actinomycetes</taxon>
        <taxon>Mycobacteriales</taxon>
        <taxon>Nocardiaceae</taxon>
        <taxon>Nocardia</taxon>
    </lineage>
</organism>
<dbReference type="RefSeq" id="WP_229718540.1">
    <property type="nucleotide sequence ID" value="NZ_BMMH01000001.1"/>
</dbReference>
<reference evidence="2" key="2">
    <citation type="submission" date="2020-09" db="EMBL/GenBank/DDBJ databases">
        <authorList>
            <person name="Sun Q."/>
            <person name="Zhou Y."/>
        </authorList>
    </citation>
    <scope>NUCLEOTIDE SEQUENCE</scope>
    <source>
        <strain evidence="2">CGMCC 4.3508</strain>
    </source>
</reference>
<sequence length="511" mass="55484">MSDQNKEMPDGAGKGEEAPAADFDLRPGGDSGNPPAEYADPADGSADLVEGSPDRALARRIADSLGQAGPSGWQRLEAVFALTATTGVAQVVYFDGERSTRGEPSVPVLNRVREHRALVAELDGEPWWRLLVGFNSEGELEVDYDFGDEPFPEGQLFEPDAYRADLAEYPRETLPVWLAAYVRHENRLSRTPQEAARQARADRAAEVWPVLAENQFPDFPQMWARWACISAAFVAVRSDLGPRLLPSMGWFESSRRSGSTMYSLPGGRAVLSGGVWESPNLDAVYNDGADMPKVYAGAPDWVADPVLNPRASTGLLSFVYWWESGRWYRGESPDAADCATAVPGVWTASTVIDMLAGLAARPPGAEQRAAAAALVSAAEVGVVTRETVTSLFGDEIGFDIDGAMYQLSIAGVVAVLPQRMPEQEAVFRVCSYIEGRGLDTTGYPLDQLTADRFACGWMVYVPVPQGEIAIGRAIFYIADDGVLEHSSSSVAPATFVKSFEQRYRERQDARA</sequence>
<gene>
    <name evidence="2" type="ORF">GCM10011588_00020</name>
</gene>
<evidence type="ECO:0000313" key="3">
    <source>
        <dbReference type="Proteomes" id="UP000638263"/>
    </source>
</evidence>